<dbReference type="InterPro" id="IPR029063">
    <property type="entry name" value="SAM-dependent_MTases_sf"/>
</dbReference>
<dbReference type="OrthoDB" id="10017101at2759"/>
<dbReference type="EMBL" id="JAEPRB010000012">
    <property type="protein sequence ID" value="KAG2226943.1"/>
    <property type="molecule type" value="Genomic_DNA"/>
</dbReference>
<proteinExistence type="predicted"/>
<dbReference type="Pfam" id="PF13489">
    <property type="entry name" value="Methyltransf_23"/>
    <property type="match status" value="1"/>
</dbReference>
<reference evidence="1 2" key="1">
    <citation type="submission" date="2020-12" db="EMBL/GenBank/DDBJ databases">
        <title>Metabolic potential, ecology and presence of endohyphal bacteria is reflected in genomic diversity of Mucoromycotina.</title>
        <authorList>
            <person name="Muszewska A."/>
            <person name="Okrasinska A."/>
            <person name="Steczkiewicz K."/>
            <person name="Drgas O."/>
            <person name="Orlowska M."/>
            <person name="Perlinska-Lenart U."/>
            <person name="Aleksandrzak-Piekarczyk T."/>
            <person name="Szatraj K."/>
            <person name="Zielenkiewicz U."/>
            <person name="Pilsyk S."/>
            <person name="Malc E."/>
            <person name="Mieczkowski P."/>
            <person name="Kruszewska J.S."/>
            <person name="Biernat P."/>
            <person name="Pawlowska J."/>
        </authorList>
    </citation>
    <scope>NUCLEOTIDE SEQUENCE [LARGE SCALE GENOMIC DNA]</scope>
    <source>
        <strain evidence="1 2">CBS 142.35</strain>
    </source>
</reference>
<dbReference type="CDD" id="cd02440">
    <property type="entry name" value="AdoMet_MTases"/>
    <property type="match status" value="1"/>
</dbReference>
<accession>A0A8H7VSA8</accession>
<dbReference type="AlphaFoldDB" id="A0A8H7VSA8"/>
<gene>
    <name evidence="1" type="ORF">INT45_010222</name>
</gene>
<dbReference type="Gene3D" id="3.40.50.150">
    <property type="entry name" value="Vaccinia Virus protein VP39"/>
    <property type="match status" value="1"/>
</dbReference>
<keyword evidence="2" id="KW-1185">Reference proteome</keyword>
<organism evidence="1 2">
    <name type="scientific">Circinella minor</name>
    <dbReference type="NCBI Taxonomy" id="1195481"/>
    <lineage>
        <taxon>Eukaryota</taxon>
        <taxon>Fungi</taxon>
        <taxon>Fungi incertae sedis</taxon>
        <taxon>Mucoromycota</taxon>
        <taxon>Mucoromycotina</taxon>
        <taxon>Mucoromycetes</taxon>
        <taxon>Mucorales</taxon>
        <taxon>Lichtheimiaceae</taxon>
        <taxon>Circinella</taxon>
    </lineage>
</organism>
<dbReference type="SUPFAM" id="SSF53335">
    <property type="entry name" value="S-adenosyl-L-methionine-dependent methyltransferases"/>
    <property type="match status" value="1"/>
</dbReference>
<evidence type="ECO:0000313" key="2">
    <source>
        <dbReference type="Proteomes" id="UP000646827"/>
    </source>
</evidence>
<name>A0A8H7VSA8_9FUNG</name>
<evidence type="ECO:0000313" key="1">
    <source>
        <dbReference type="EMBL" id="KAG2226943.1"/>
    </source>
</evidence>
<comment type="caution">
    <text evidence="1">The sequence shown here is derived from an EMBL/GenBank/DDBJ whole genome shotgun (WGS) entry which is preliminary data.</text>
</comment>
<sequence length="263" mass="30339">MRSYLEPFGITPGHFAALLKDQLKDRIEITAIDPSEEDLKTCATHHVDVNYLSTTILKMDKEKYSDHFDVILFSKSLHHCDPLDETIDQAYIFLKKNGIVVAEEFDRDAIDEQTARWFFERLDLLNVGKHILVPQLKNEQLKKRWTTMIDPTTGSPMERWYAFFDIRGFEGLFKHGLQGHEMSVHSTMIKSLERAFGQKNDKDKSKIVEIVRNQQFLNCNIAYFGLEDTSIGQEILETFTKQESDGIKDGIIKGTGISYIVEK</sequence>
<protein>
    <submittedName>
        <fullName evidence="1">Uncharacterized protein</fullName>
    </submittedName>
</protein>
<dbReference type="Proteomes" id="UP000646827">
    <property type="component" value="Unassembled WGS sequence"/>
</dbReference>